<protein>
    <submittedName>
        <fullName evidence="1">Uncharacterized protein</fullName>
    </submittedName>
</protein>
<evidence type="ECO:0000313" key="2">
    <source>
        <dbReference type="Proteomes" id="UP000314294"/>
    </source>
</evidence>
<accession>A0A4Z2HGU7</accession>
<keyword evidence="2" id="KW-1185">Reference proteome</keyword>
<proteinExistence type="predicted"/>
<name>A0A4Z2HGU7_9TELE</name>
<comment type="caution">
    <text evidence="1">The sequence shown here is derived from an EMBL/GenBank/DDBJ whole genome shotgun (WGS) entry which is preliminary data.</text>
</comment>
<organism evidence="1 2">
    <name type="scientific">Liparis tanakae</name>
    <name type="common">Tanaka's snailfish</name>
    <dbReference type="NCBI Taxonomy" id="230148"/>
    <lineage>
        <taxon>Eukaryota</taxon>
        <taxon>Metazoa</taxon>
        <taxon>Chordata</taxon>
        <taxon>Craniata</taxon>
        <taxon>Vertebrata</taxon>
        <taxon>Euteleostomi</taxon>
        <taxon>Actinopterygii</taxon>
        <taxon>Neopterygii</taxon>
        <taxon>Teleostei</taxon>
        <taxon>Neoteleostei</taxon>
        <taxon>Acanthomorphata</taxon>
        <taxon>Eupercaria</taxon>
        <taxon>Perciformes</taxon>
        <taxon>Cottioidei</taxon>
        <taxon>Cottales</taxon>
        <taxon>Liparidae</taxon>
        <taxon>Liparis</taxon>
    </lineage>
</organism>
<reference evidence="1 2" key="1">
    <citation type="submission" date="2019-03" db="EMBL/GenBank/DDBJ databases">
        <title>First draft genome of Liparis tanakae, snailfish: a comprehensive survey of snailfish specific genes.</title>
        <authorList>
            <person name="Kim W."/>
            <person name="Song I."/>
            <person name="Jeong J.-H."/>
            <person name="Kim D."/>
            <person name="Kim S."/>
            <person name="Ryu S."/>
            <person name="Song J.Y."/>
            <person name="Lee S.K."/>
        </authorList>
    </citation>
    <scope>NUCLEOTIDE SEQUENCE [LARGE SCALE GENOMIC DNA]</scope>
    <source>
        <tissue evidence="1">Muscle</tissue>
    </source>
</reference>
<gene>
    <name evidence="1" type="ORF">EYF80_025690</name>
</gene>
<sequence>MYSTSPGYSCSTSTNCSMGRHMLLAITSWNAITRRDETIISQKLQTIFTPSTLLGDTEYPSRLGPDAVTLRTSSEG</sequence>
<evidence type="ECO:0000313" key="1">
    <source>
        <dbReference type="EMBL" id="TNN64072.1"/>
    </source>
</evidence>
<dbReference type="AlphaFoldDB" id="A0A4Z2HGU7"/>
<dbReference type="Proteomes" id="UP000314294">
    <property type="component" value="Unassembled WGS sequence"/>
</dbReference>
<dbReference type="EMBL" id="SRLO01000259">
    <property type="protein sequence ID" value="TNN64072.1"/>
    <property type="molecule type" value="Genomic_DNA"/>
</dbReference>